<gene>
    <name evidence="9" type="ORF">SAMN02745116_01531</name>
</gene>
<dbReference type="STRING" id="263852.SAMN02745116_01531"/>
<accession>A0A1T4NTD9</accession>
<proteinExistence type="inferred from homology"/>
<keyword evidence="9" id="KW-0645">Protease</keyword>
<evidence type="ECO:0000256" key="6">
    <source>
        <dbReference type="ARBA" id="ARBA00023136"/>
    </source>
</evidence>
<organism evidence="9 10">
    <name type="scientific">Pilibacter termitis</name>
    <dbReference type="NCBI Taxonomy" id="263852"/>
    <lineage>
        <taxon>Bacteria</taxon>
        <taxon>Bacillati</taxon>
        <taxon>Bacillota</taxon>
        <taxon>Bacilli</taxon>
        <taxon>Lactobacillales</taxon>
        <taxon>Enterococcaceae</taxon>
        <taxon>Pilibacter</taxon>
    </lineage>
</organism>
<evidence type="ECO:0000256" key="1">
    <source>
        <dbReference type="ARBA" id="ARBA00004141"/>
    </source>
</evidence>
<protein>
    <submittedName>
        <fullName evidence="9">Rhomboid protease GluP</fullName>
    </submittedName>
</protein>
<dbReference type="Pfam" id="PF01694">
    <property type="entry name" value="Rhomboid"/>
    <property type="match status" value="1"/>
</dbReference>
<name>A0A1T4NTD9_9ENTE</name>
<dbReference type="PANTHER" id="PTHR43731">
    <property type="entry name" value="RHOMBOID PROTEASE"/>
    <property type="match status" value="1"/>
</dbReference>
<evidence type="ECO:0000256" key="7">
    <source>
        <dbReference type="SAM" id="Phobius"/>
    </source>
</evidence>
<evidence type="ECO:0000256" key="5">
    <source>
        <dbReference type="ARBA" id="ARBA00022989"/>
    </source>
</evidence>
<keyword evidence="4" id="KW-0378">Hydrolase</keyword>
<dbReference type="OrthoDB" id="9813074at2"/>
<feature type="transmembrane region" description="Helical" evidence="7">
    <location>
        <begin position="14"/>
        <end position="34"/>
    </location>
</feature>
<evidence type="ECO:0000256" key="4">
    <source>
        <dbReference type="ARBA" id="ARBA00022801"/>
    </source>
</evidence>
<dbReference type="EMBL" id="FUXI01000016">
    <property type="protein sequence ID" value="SJZ81978.1"/>
    <property type="molecule type" value="Genomic_DNA"/>
</dbReference>
<evidence type="ECO:0000256" key="2">
    <source>
        <dbReference type="ARBA" id="ARBA00009045"/>
    </source>
</evidence>
<reference evidence="9 10" key="1">
    <citation type="submission" date="2017-02" db="EMBL/GenBank/DDBJ databases">
        <authorList>
            <person name="Peterson S.W."/>
        </authorList>
    </citation>
    <scope>NUCLEOTIDE SEQUENCE [LARGE SCALE GENOMIC DNA]</scope>
    <source>
        <strain evidence="9 10">ATCC BAA-1030</strain>
    </source>
</reference>
<keyword evidence="3 7" id="KW-0812">Transmembrane</keyword>
<feature type="transmembrane region" description="Helical" evidence="7">
    <location>
        <begin position="181"/>
        <end position="201"/>
    </location>
</feature>
<feature type="domain" description="Peptidase S54 rhomboid" evidence="8">
    <location>
        <begin position="63"/>
        <end position="198"/>
    </location>
</feature>
<keyword evidence="10" id="KW-1185">Reference proteome</keyword>
<dbReference type="AlphaFoldDB" id="A0A1T4NTD9"/>
<evidence type="ECO:0000313" key="9">
    <source>
        <dbReference type="EMBL" id="SJZ81978.1"/>
    </source>
</evidence>
<dbReference type="InterPro" id="IPR035952">
    <property type="entry name" value="Rhomboid-like_sf"/>
</dbReference>
<dbReference type="Proteomes" id="UP000190328">
    <property type="component" value="Unassembled WGS sequence"/>
</dbReference>
<evidence type="ECO:0000256" key="3">
    <source>
        <dbReference type="ARBA" id="ARBA00022692"/>
    </source>
</evidence>
<feature type="transmembrane region" description="Helical" evidence="7">
    <location>
        <begin position="213"/>
        <end position="234"/>
    </location>
</feature>
<comment type="similarity">
    <text evidence="2">Belongs to the peptidase S54 family.</text>
</comment>
<keyword evidence="6 7" id="KW-0472">Membrane</keyword>
<feature type="transmembrane region" description="Helical" evidence="7">
    <location>
        <begin position="104"/>
        <end position="122"/>
    </location>
</feature>
<dbReference type="InterPro" id="IPR050925">
    <property type="entry name" value="Rhomboid_protease_S54"/>
</dbReference>
<dbReference type="InterPro" id="IPR022764">
    <property type="entry name" value="Peptidase_S54_rhomboid_dom"/>
</dbReference>
<dbReference type="Gene3D" id="1.20.1540.10">
    <property type="entry name" value="Rhomboid-like"/>
    <property type="match status" value="1"/>
</dbReference>
<dbReference type="SUPFAM" id="SSF144091">
    <property type="entry name" value="Rhomboid-like"/>
    <property type="match status" value="1"/>
</dbReference>
<dbReference type="RefSeq" id="WP_078807466.1">
    <property type="nucleotide sequence ID" value="NZ_FUXI01000016.1"/>
</dbReference>
<dbReference type="GO" id="GO:0004252">
    <property type="term" value="F:serine-type endopeptidase activity"/>
    <property type="evidence" value="ECO:0007669"/>
    <property type="project" value="InterPro"/>
</dbReference>
<comment type="subcellular location">
    <subcellularLocation>
        <location evidence="1">Membrane</location>
        <topology evidence="1">Multi-pass membrane protein</topology>
    </subcellularLocation>
</comment>
<dbReference type="PANTHER" id="PTHR43731:SF14">
    <property type="entry name" value="PRESENILIN-ASSOCIATED RHOMBOID-LIKE PROTEIN, MITOCHONDRIAL"/>
    <property type="match status" value="1"/>
</dbReference>
<keyword evidence="5 7" id="KW-1133">Transmembrane helix</keyword>
<feature type="transmembrane region" description="Helical" evidence="7">
    <location>
        <begin position="158"/>
        <end position="175"/>
    </location>
</feature>
<sequence length="237" mass="26823">MNPYKINRWKRKPYMMYLFLAIQSIIFAYMQFIAPLTTGYPSESWGLVVMLGGMYPQAIIEQGEWWRFITPIFIHIGWTHFVLNSVTLYFIGEQLEELYGHLRFALLYLGAGILGNFVSFAFNGGVVAAGASTSLFGLFAALAILRFFFPENYGVRQLASQFLLLIALNLVMNVFDSSVDMHGHLGGAIGGALLAILCGMPRNMHRYKLWMRTLAAIGVLALVLLCLYVGFTYYKYY</sequence>
<dbReference type="GO" id="GO:0006508">
    <property type="term" value="P:proteolysis"/>
    <property type="evidence" value="ECO:0007669"/>
    <property type="project" value="UniProtKB-KW"/>
</dbReference>
<evidence type="ECO:0000259" key="8">
    <source>
        <dbReference type="Pfam" id="PF01694"/>
    </source>
</evidence>
<feature type="transmembrane region" description="Helical" evidence="7">
    <location>
        <begin position="128"/>
        <end position="149"/>
    </location>
</feature>
<evidence type="ECO:0000313" key="10">
    <source>
        <dbReference type="Proteomes" id="UP000190328"/>
    </source>
</evidence>
<feature type="transmembrane region" description="Helical" evidence="7">
    <location>
        <begin position="72"/>
        <end position="92"/>
    </location>
</feature>
<dbReference type="GO" id="GO:0016020">
    <property type="term" value="C:membrane"/>
    <property type="evidence" value="ECO:0007669"/>
    <property type="project" value="UniProtKB-SubCell"/>
</dbReference>